<dbReference type="AlphaFoldDB" id="A0A4W3IN54"/>
<proteinExistence type="inferred from homology"/>
<dbReference type="PANTHER" id="PTHR12186:SF4">
    <property type="entry name" value="SUPPRESSOR OF IKBKE 1"/>
    <property type="match status" value="1"/>
</dbReference>
<evidence type="ECO:0000256" key="4">
    <source>
        <dbReference type="ARBA" id="ARBA00042344"/>
    </source>
</evidence>
<dbReference type="InterPro" id="IPR008555">
    <property type="entry name" value="SIKE"/>
</dbReference>
<reference evidence="6" key="2">
    <citation type="journal article" date="2007" name="PLoS Biol.">
        <title>Survey sequencing and comparative analysis of the elephant shark (Callorhinchus milii) genome.</title>
        <authorList>
            <person name="Venkatesh B."/>
            <person name="Kirkness E.F."/>
            <person name="Loh Y.H."/>
            <person name="Halpern A.L."/>
            <person name="Lee A.P."/>
            <person name="Johnson J."/>
            <person name="Dandona N."/>
            <person name="Viswanathan L.D."/>
            <person name="Tay A."/>
            <person name="Venter J.C."/>
            <person name="Strausberg R.L."/>
            <person name="Brenner S."/>
        </authorList>
    </citation>
    <scope>NUCLEOTIDE SEQUENCE [LARGE SCALE GENOMIC DNA]</scope>
</reference>
<evidence type="ECO:0000256" key="2">
    <source>
        <dbReference type="ARBA" id="ARBA00023054"/>
    </source>
</evidence>
<dbReference type="Proteomes" id="UP000314986">
    <property type="component" value="Unassembled WGS sequence"/>
</dbReference>
<reference evidence="6" key="3">
    <citation type="journal article" date="2014" name="Nature">
        <title>Elephant shark genome provides unique insights into gnathostome evolution.</title>
        <authorList>
            <consortium name="International Elephant Shark Genome Sequencing Consortium"/>
            <person name="Venkatesh B."/>
            <person name="Lee A.P."/>
            <person name="Ravi V."/>
            <person name="Maurya A.K."/>
            <person name="Lian M.M."/>
            <person name="Swann J.B."/>
            <person name="Ohta Y."/>
            <person name="Flajnik M.F."/>
            <person name="Sutoh Y."/>
            <person name="Kasahara M."/>
            <person name="Hoon S."/>
            <person name="Gangu V."/>
            <person name="Roy S.W."/>
            <person name="Irimia M."/>
            <person name="Korzh V."/>
            <person name="Kondrychyn I."/>
            <person name="Lim Z.W."/>
            <person name="Tay B.H."/>
            <person name="Tohari S."/>
            <person name="Kong K.W."/>
            <person name="Ho S."/>
            <person name="Lorente-Galdos B."/>
            <person name="Quilez J."/>
            <person name="Marques-Bonet T."/>
            <person name="Raney B.J."/>
            <person name="Ingham P.W."/>
            <person name="Tay A."/>
            <person name="Hillier L.W."/>
            <person name="Minx P."/>
            <person name="Boehm T."/>
            <person name="Wilson R.K."/>
            <person name="Brenner S."/>
            <person name="Warren W.C."/>
        </authorList>
    </citation>
    <scope>NUCLEOTIDE SEQUENCE [LARGE SCALE GENOMIC DNA]</scope>
</reference>
<evidence type="ECO:0000313" key="5">
    <source>
        <dbReference type="Ensembl" id="ENSCMIP00000022145.1"/>
    </source>
</evidence>
<gene>
    <name evidence="5" type="primary">LOC103183884</name>
</gene>
<protein>
    <recommendedName>
        <fullName evidence="3">Suppressor of IKBKE 1</fullName>
    </recommendedName>
    <alternativeName>
        <fullName evidence="4">Suppressor of IKK-epsilon</fullName>
    </alternativeName>
</protein>
<reference evidence="5" key="5">
    <citation type="submission" date="2025-09" db="UniProtKB">
        <authorList>
            <consortium name="Ensembl"/>
        </authorList>
    </citation>
    <scope>IDENTIFICATION</scope>
</reference>
<evidence type="ECO:0000256" key="3">
    <source>
        <dbReference type="ARBA" id="ARBA00041003"/>
    </source>
</evidence>
<dbReference type="Ensembl" id="ENSCMIT00000022532.1">
    <property type="protein sequence ID" value="ENSCMIP00000022145.1"/>
    <property type="gene ID" value="ENSCMIG00000010042.1"/>
</dbReference>
<evidence type="ECO:0000256" key="1">
    <source>
        <dbReference type="ARBA" id="ARBA00005537"/>
    </source>
</evidence>
<keyword evidence="6" id="KW-1185">Reference proteome</keyword>
<organism evidence="5 6">
    <name type="scientific">Callorhinchus milii</name>
    <name type="common">Ghost shark</name>
    <dbReference type="NCBI Taxonomy" id="7868"/>
    <lineage>
        <taxon>Eukaryota</taxon>
        <taxon>Metazoa</taxon>
        <taxon>Chordata</taxon>
        <taxon>Craniata</taxon>
        <taxon>Vertebrata</taxon>
        <taxon>Chondrichthyes</taxon>
        <taxon>Holocephali</taxon>
        <taxon>Chimaeriformes</taxon>
        <taxon>Callorhinchidae</taxon>
        <taxon>Callorhinchus</taxon>
    </lineage>
</organism>
<reference evidence="5" key="4">
    <citation type="submission" date="2025-08" db="UniProtKB">
        <authorList>
            <consortium name="Ensembl"/>
        </authorList>
    </citation>
    <scope>IDENTIFICATION</scope>
</reference>
<dbReference type="PANTHER" id="PTHR12186">
    <property type="entry name" value="SIKE FAMILY MEMBER"/>
    <property type="match status" value="1"/>
</dbReference>
<dbReference type="GeneTree" id="ENSGT00390000018003"/>
<accession>A0A4W3IN54</accession>
<dbReference type="STRING" id="7868.ENSCMIP00000022145"/>
<reference evidence="6" key="1">
    <citation type="journal article" date="2006" name="Science">
        <title>Ancient noncoding elements conserved in the human genome.</title>
        <authorList>
            <person name="Venkatesh B."/>
            <person name="Kirkness E.F."/>
            <person name="Loh Y.H."/>
            <person name="Halpern A.L."/>
            <person name="Lee A.P."/>
            <person name="Johnson J."/>
            <person name="Dandona N."/>
            <person name="Viswanathan L.D."/>
            <person name="Tay A."/>
            <person name="Venter J.C."/>
            <person name="Strausberg R.L."/>
            <person name="Brenner S."/>
        </authorList>
    </citation>
    <scope>NUCLEOTIDE SEQUENCE [LARGE SCALE GENOMIC DNA]</scope>
</reference>
<evidence type="ECO:0000313" key="6">
    <source>
        <dbReference type="Proteomes" id="UP000314986"/>
    </source>
</evidence>
<comment type="similarity">
    <text evidence="1">Belongs to the SIKE family.</text>
</comment>
<dbReference type="InParanoid" id="A0A4W3IN54"/>
<keyword evidence="2" id="KW-0175">Coiled coil</keyword>
<sequence>RARRGTGGRRASGGPDSRYINISKSAVCVCPQQQVRSTPPPRPVTAVLSLRLDTRLTSQRIGFRFPDSTRPRSRAVNANLVVSRLASLSGDNNSSKKNNNKLVTSASGCLWDTAVRNRPQNTPSVHFKCFQLSTLRRLEDVIWPISNVRAIINSVDGLTGTEPGVGEGNRHCLSARSYFMLSKQALWNKETCPTFRPDQELNPGPLVCEANALTTELQDSTNTKAHLLFALCRMTCTIEKVLTDAKALVERLKDHDNAAESLIEQTTTLNRRVESMKEVGTGFPDRNHEDVVELNQLANHKPHAILLQENTQIRELHQENKGAADKSGADL</sequence>
<dbReference type="Pfam" id="PF05769">
    <property type="entry name" value="SIKE"/>
    <property type="match status" value="1"/>
</dbReference>
<name>A0A4W3IN54_CALMI</name>